<sequence>MNFRSFDEFWPFYVTQHSKPATRRWHFVGTLLSIMLFTYSVFFNRWFLLAVPFAGYGCAWYSHFFVEGNLPTTFGHPLWSLVCDYKMFGLMLTGKMDREMKRLGKRPILQAL</sequence>
<organism evidence="1 2">
    <name type="scientific">Melastoma candidum</name>
    <dbReference type="NCBI Taxonomy" id="119954"/>
    <lineage>
        <taxon>Eukaryota</taxon>
        <taxon>Viridiplantae</taxon>
        <taxon>Streptophyta</taxon>
        <taxon>Embryophyta</taxon>
        <taxon>Tracheophyta</taxon>
        <taxon>Spermatophyta</taxon>
        <taxon>Magnoliopsida</taxon>
        <taxon>eudicotyledons</taxon>
        <taxon>Gunneridae</taxon>
        <taxon>Pentapetalae</taxon>
        <taxon>rosids</taxon>
        <taxon>malvids</taxon>
        <taxon>Myrtales</taxon>
        <taxon>Melastomataceae</taxon>
        <taxon>Melastomatoideae</taxon>
        <taxon>Melastomateae</taxon>
        <taxon>Melastoma</taxon>
    </lineage>
</organism>
<dbReference type="EMBL" id="CM042887">
    <property type="protein sequence ID" value="KAI4331701.1"/>
    <property type="molecule type" value="Genomic_DNA"/>
</dbReference>
<keyword evidence="2" id="KW-1185">Reference proteome</keyword>
<accession>A0ACB9N5V0</accession>
<dbReference type="Proteomes" id="UP001057402">
    <property type="component" value="Chromosome 8"/>
</dbReference>
<gene>
    <name evidence="1" type="ORF">MLD38_029858</name>
</gene>
<proteinExistence type="predicted"/>
<name>A0ACB9N5V0_9MYRT</name>
<comment type="caution">
    <text evidence="1">The sequence shown here is derived from an EMBL/GenBank/DDBJ whole genome shotgun (WGS) entry which is preliminary data.</text>
</comment>
<reference evidence="2" key="1">
    <citation type="journal article" date="2023" name="Front. Plant Sci.">
        <title>Chromosomal-level genome assembly of Melastoma candidum provides insights into trichome evolution.</title>
        <authorList>
            <person name="Zhong Y."/>
            <person name="Wu W."/>
            <person name="Sun C."/>
            <person name="Zou P."/>
            <person name="Liu Y."/>
            <person name="Dai S."/>
            <person name="Zhou R."/>
        </authorList>
    </citation>
    <scope>NUCLEOTIDE SEQUENCE [LARGE SCALE GENOMIC DNA]</scope>
</reference>
<evidence type="ECO:0000313" key="1">
    <source>
        <dbReference type="EMBL" id="KAI4331701.1"/>
    </source>
</evidence>
<protein>
    <submittedName>
        <fullName evidence="1">Uncharacterized protein</fullName>
    </submittedName>
</protein>
<evidence type="ECO:0000313" key="2">
    <source>
        <dbReference type="Proteomes" id="UP001057402"/>
    </source>
</evidence>